<feature type="region of interest" description="Disordered" evidence="1">
    <location>
        <begin position="1"/>
        <end position="48"/>
    </location>
</feature>
<feature type="region of interest" description="Disordered" evidence="1">
    <location>
        <begin position="195"/>
        <end position="214"/>
    </location>
</feature>
<protein>
    <submittedName>
        <fullName evidence="2">Uncharacterized protein</fullName>
    </submittedName>
</protein>
<feature type="compositionally biased region" description="Low complexity" evidence="1">
    <location>
        <begin position="35"/>
        <end position="48"/>
    </location>
</feature>
<dbReference type="RefSeq" id="XP_013247418.1">
    <property type="nucleotide sequence ID" value="XM_013391964.1"/>
</dbReference>
<name>U6GW13_EIMAC</name>
<dbReference type="GeneID" id="25271923"/>
<dbReference type="EMBL" id="HG673419">
    <property type="protein sequence ID" value="CDI83468.1"/>
    <property type="molecule type" value="Genomic_DNA"/>
</dbReference>
<evidence type="ECO:0000313" key="3">
    <source>
        <dbReference type="Proteomes" id="UP000018050"/>
    </source>
</evidence>
<dbReference type="AlphaFoldDB" id="U6GW13"/>
<accession>U6GW13</accession>
<feature type="compositionally biased region" description="Low complexity" evidence="1">
    <location>
        <begin position="1"/>
        <end position="14"/>
    </location>
</feature>
<keyword evidence="3" id="KW-1185">Reference proteome</keyword>
<reference evidence="2" key="1">
    <citation type="submission" date="2013-10" db="EMBL/GenBank/DDBJ databases">
        <title>Genomic analysis of the causative agents of coccidiosis in chickens.</title>
        <authorList>
            <person name="Reid A.J."/>
            <person name="Blake D."/>
            <person name="Billington K."/>
            <person name="Browne H."/>
            <person name="Dunn M."/>
            <person name="Hung S."/>
            <person name="Kawahara F."/>
            <person name="Miranda-Saavedra D."/>
            <person name="Mourier T."/>
            <person name="Nagra H."/>
            <person name="Otto T.D."/>
            <person name="Rawlings N."/>
            <person name="Sanchez A."/>
            <person name="Sanders M."/>
            <person name="Subramaniam C."/>
            <person name="Tay Y."/>
            <person name="Dear P."/>
            <person name="Doerig C."/>
            <person name="Gruber A."/>
            <person name="Parkinson J."/>
            <person name="Shirley M."/>
            <person name="Wan K.L."/>
            <person name="Berriman M."/>
            <person name="Tomley F."/>
            <person name="Pain A."/>
        </authorList>
    </citation>
    <scope>NUCLEOTIDE SEQUENCE</scope>
    <source>
        <strain evidence="2">Houghton</strain>
    </source>
</reference>
<reference evidence="2" key="2">
    <citation type="submission" date="2013-10" db="EMBL/GenBank/DDBJ databases">
        <authorList>
            <person name="Aslett M."/>
        </authorList>
    </citation>
    <scope>NUCLEOTIDE SEQUENCE</scope>
    <source>
        <strain evidence="2">Houghton</strain>
    </source>
</reference>
<dbReference type="VEuPathDB" id="ToxoDB:EAH_00038530"/>
<evidence type="ECO:0000313" key="2">
    <source>
        <dbReference type="EMBL" id="CDI83468.1"/>
    </source>
</evidence>
<feature type="compositionally biased region" description="Acidic residues" evidence="1">
    <location>
        <begin position="199"/>
        <end position="211"/>
    </location>
</feature>
<gene>
    <name evidence="2" type="ORF">EAH_00038530</name>
</gene>
<dbReference type="OMA" id="HEMFPAL"/>
<dbReference type="OrthoDB" id="333438at2759"/>
<evidence type="ECO:0000256" key="1">
    <source>
        <dbReference type="SAM" id="MobiDB-lite"/>
    </source>
</evidence>
<sequence>MLLDSFQQDQQLSLKSPEASEEVNASAGEGTEWSQAPETATETATTTAVAEQETAAVTNSFCFDAFLVSPLTRALQTASLSFHDVGSALKCPEVITEQPQPQQQHHHREHRHHQVTWLVEPLLREKFSNMTDSGTEAAELRQLLKLLCGRHEMFPALFNFALIPDGQKWWLPYLKKTLSTLQKQLRRRLRKQLLKGDAPAEEEEEGNGDDSDTLKLVDYTGLSDSDSGESVIYEAPITKAAEERPAEEKHVFAVGGAVGGPPSPAEKSVLRTLQWAGKRLQSPKAFKLRQKLWDDDAAVAAAEGRASSETWRHVEEREQLLLLLLCSTKASTFVFVSHSDFLRGLDKLDRLGNAQLRPLLLHCSPKPKVTPL</sequence>
<organism evidence="2 3">
    <name type="scientific">Eimeria acervulina</name>
    <name type="common">Coccidian parasite</name>
    <dbReference type="NCBI Taxonomy" id="5801"/>
    <lineage>
        <taxon>Eukaryota</taxon>
        <taxon>Sar</taxon>
        <taxon>Alveolata</taxon>
        <taxon>Apicomplexa</taxon>
        <taxon>Conoidasida</taxon>
        <taxon>Coccidia</taxon>
        <taxon>Eucoccidiorida</taxon>
        <taxon>Eimeriorina</taxon>
        <taxon>Eimeriidae</taxon>
        <taxon>Eimeria</taxon>
    </lineage>
</organism>
<dbReference type="Proteomes" id="UP000018050">
    <property type="component" value="Unassembled WGS sequence"/>
</dbReference>
<proteinExistence type="predicted"/>